<dbReference type="InterPro" id="IPR023406">
    <property type="entry name" value="Topo_IA_AS"/>
</dbReference>
<keyword evidence="10" id="KW-0479">Metal-binding</keyword>
<evidence type="ECO:0000256" key="22">
    <source>
        <dbReference type="RuleBase" id="RU000585"/>
    </source>
</evidence>
<dbReference type="EC" id="2.1.2.1" evidence="22"/>
<evidence type="ECO:0000313" key="26">
    <source>
        <dbReference type="Ensembl" id="ENSFTIP00000010837.1"/>
    </source>
</evidence>
<evidence type="ECO:0000259" key="25">
    <source>
        <dbReference type="PROSITE" id="PS52039"/>
    </source>
</evidence>
<keyword evidence="15 22" id="KW-0663">Pyridoxal phosphate</keyword>
<evidence type="ECO:0000256" key="4">
    <source>
        <dbReference type="ARBA" id="ARBA00004305"/>
    </source>
</evidence>
<dbReference type="AlphaFoldDB" id="A0A8C4UBR5"/>
<dbReference type="GO" id="GO:0030170">
    <property type="term" value="F:pyridoxal phosphate binding"/>
    <property type="evidence" value="ECO:0007669"/>
    <property type="project" value="InterPro"/>
</dbReference>
<dbReference type="Gene3D" id="3.30.65.10">
    <property type="entry name" value="Bacterial Topoisomerase I, domain 1"/>
    <property type="match status" value="1"/>
</dbReference>
<evidence type="ECO:0000256" key="17">
    <source>
        <dbReference type="ARBA" id="ARBA00023125"/>
    </source>
</evidence>
<evidence type="ECO:0000256" key="6">
    <source>
        <dbReference type="ARBA" id="ARBA00006376"/>
    </source>
</evidence>
<dbReference type="PRINTS" id="PR00417">
    <property type="entry name" value="PRTPISMRASEI"/>
</dbReference>
<evidence type="ECO:0000256" key="1">
    <source>
        <dbReference type="ARBA" id="ARBA00000213"/>
    </source>
</evidence>
<evidence type="ECO:0000256" key="16">
    <source>
        <dbReference type="ARBA" id="ARBA00023029"/>
    </source>
</evidence>
<keyword evidence="12 21" id="KW-0863">Zinc-finger</keyword>
<dbReference type="CDD" id="cd00378">
    <property type="entry name" value="SHMT"/>
    <property type="match status" value="1"/>
</dbReference>
<dbReference type="Proteomes" id="UP000694562">
    <property type="component" value="Unplaced"/>
</dbReference>
<dbReference type="GO" id="GO:0005759">
    <property type="term" value="C:mitochondrial matrix"/>
    <property type="evidence" value="ECO:0007669"/>
    <property type="project" value="UniProtKB-SubCell"/>
</dbReference>
<dbReference type="GO" id="GO:0035999">
    <property type="term" value="P:tetrahydrofolate interconversion"/>
    <property type="evidence" value="ECO:0007669"/>
    <property type="project" value="UniProtKB-UniPathway"/>
</dbReference>
<dbReference type="Pfam" id="PF01751">
    <property type="entry name" value="Toprim"/>
    <property type="match status" value="1"/>
</dbReference>
<protein>
    <recommendedName>
        <fullName evidence="22">Serine hydroxymethyltransferase</fullName>
        <ecNumber evidence="22">2.1.2.1</ecNumber>
    </recommendedName>
</protein>
<keyword evidence="8 22" id="KW-0554">One-carbon metabolism</keyword>
<dbReference type="GO" id="GO:0005654">
    <property type="term" value="C:nucleoplasm"/>
    <property type="evidence" value="ECO:0007669"/>
    <property type="project" value="UniProtKB-ARBA"/>
</dbReference>
<comment type="function">
    <text evidence="22">Interconversion of serine and glycine.</text>
</comment>
<dbReference type="PANTHER" id="PTHR11390">
    <property type="entry name" value="PROKARYOTIC DNA TOPOISOMERASE"/>
    <property type="match status" value="1"/>
</dbReference>
<evidence type="ECO:0000256" key="14">
    <source>
        <dbReference type="ARBA" id="ARBA00022842"/>
    </source>
</evidence>
<evidence type="ECO:0000259" key="24">
    <source>
        <dbReference type="PROSITE" id="PS51999"/>
    </source>
</evidence>
<dbReference type="FunFam" id="1.10.460.10:FF:000020">
    <property type="entry name" value="DNA topoisomerase 3-alpha"/>
    <property type="match status" value="1"/>
</dbReference>
<keyword evidence="17" id="KW-0238">DNA-binding</keyword>
<evidence type="ECO:0000256" key="2">
    <source>
        <dbReference type="ARBA" id="ARBA00001933"/>
    </source>
</evidence>
<reference evidence="26" key="1">
    <citation type="submission" date="2025-08" db="UniProtKB">
        <authorList>
            <consortium name="Ensembl"/>
        </authorList>
    </citation>
    <scope>IDENTIFICATION</scope>
</reference>
<keyword evidence="16" id="KW-0799">Topoisomerase</keyword>
<dbReference type="GO" id="GO:0006281">
    <property type="term" value="P:DNA repair"/>
    <property type="evidence" value="ECO:0007669"/>
    <property type="project" value="TreeGrafter"/>
</dbReference>
<dbReference type="InterPro" id="IPR039429">
    <property type="entry name" value="SHMT-like_dom"/>
</dbReference>
<dbReference type="InterPro" id="IPR034144">
    <property type="entry name" value="TOPRIM_TopoIII"/>
</dbReference>
<dbReference type="PROSITE" id="PS00096">
    <property type="entry name" value="SHMT"/>
    <property type="match status" value="1"/>
</dbReference>
<dbReference type="Gene3D" id="3.40.640.10">
    <property type="entry name" value="Type I PLP-dependent aspartate aminotransferase-like (Major domain)"/>
    <property type="match status" value="1"/>
</dbReference>
<comment type="similarity">
    <text evidence="7">Belongs to the type IA topoisomerase family.</text>
</comment>
<evidence type="ECO:0000256" key="20">
    <source>
        <dbReference type="ARBA" id="ARBA00064039"/>
    </source>
</evidence>
<keyword evidence="13" id="KW-0862">Zinc</keyword>
<dbReference type="PROSITE" id="PS51999">
    <property type="entry name" value="ZF_GRF"/>
    <property type="match status" value="2"/>
</dbReference>
<dbReference type="PROSITE" id="PS52039">
    <property type="entry name" value="TOPO_IA_2"/>
    <property type="match status" value="1"/>
</dbReference>
<accession>A0A8C4UBR5</accession>
<evidence type="ECO:0000256" key="12">
    <source>
        <dbReference type="ARBA" id="ARBA00022771"/>
    </source>
</evidence>
<dbReference type="SMART" id="SM00493">
    <property type="entry name" value="TOPRIM"/>
    <property type="match status" value="1"/>
</dbReference>
<feature type="domain" description="GRF-type" evidence="24">
    <location>
        <begin position="1084"/>
        <end position="1123"/>
    </location>
</feature>
<comment type="subcellular location">
    <subcellularLocation>
        <location evidence="4">Mitochondrion matrix</location>
    </subcellularLocation>
</comment>
<dbReference type="FunFam" id="1.10.290.10:FF:000001">
    <property type="entry name" value="DNA topoisomerase"/>
    <property type="match status" value="1"/>
</dbReference>
<dbReference type="Pfam" id="PF01396">
    <property type="entry name" value="Zn_ribbon_Top1"/>
    <property type="match status" value="1"/>
</dbReference>
<keyword evidence="19" id="KW-0413">Isomerase</keyword>
<feature type="domain" description="GRF-type" evidence="24">
    <location>
        <begin position="1174"/>
        <end position="1216"/>
    </location>
</feature>
<dbReference type="Gene3D" id="3.40.50.140">
    <property type="match status" value="1"/>
</dbReference>
<sequence>MANSTQGDRGLPSAELWSSHNRMVLEPLDTNDPEVHSIIKKEKQRQKMGLELIASENFASRAVLEALGSCLNNKYSEGYPGQRYYGGTEFVDELERLCQKRALQAYRLDPQKWGVNVQPYSGSPANFAVYTALVEPHGRIMGLDLPDGGHLTHGFMTDKKKISATSVFFESMPYKVNPKTGYIDYDQLEENARLFHPKLIIAGVSCYSRNLDYARMRKIADANGAYLMADMAHISGLVAAGVVPSPFDHCDIVSTTTHKTLRGCRAGMIFYRKGTRSVDPKTGKETLYNLESLINQAVFPGLQGGPHNHAIAGIADLLSNSRMRRREGFSKFNKIYEYDYQMFGQNVTMVMTSVSGHLLAHDFKMPFRKWYGCNPLALFDAEIEKYCPENYMAIKRTLEREVQQCQALVIWTDCDREGENIGFEIIHVCKAVKPNLQVFRARFSEITLHAVRTACENLTQPDQKTSDAVDVRQELDLRIGAAFTRFQTLRLRKIFPNILADQLISYGSCQFPTLGFVVERFKAIQAFVPEAFYKIKVTHDHEDGNVVFNWKRNRLFNHTACLVLYHMCMEDPVATVVEVGSKPKSKWRPLPLDTVELEKLASRKLKINAKETMRIAEVLYTQGFISYPRTETNIFPKELNLSALVQEQIQDPNWGAFAQRILDQGGPTPRSGNKSDQAHPPIHPTKYTANLQGNEQRLYEFIVRHFLACCSEDAKGQETTVEIDIANERFIAQGLMILARNYLEVYPYEKWSDKVIPLYQKGSRFQPTTVEMVDGETSPPLLLTEADLIALMEKHGIGTDATHAEHIETIKTRMYVGLTADQRFLPGHLGMGLVEGYDSMGYEMSKPDLRAELEADLKLICEGKKDKYAVLQQQLQKYKQVFIEAVARANKLDQALAQYFGEATEIAEQEEVYPATPFSVRKCPQCNNDMVLKTRKNGGFYLSCMGYPACKTAVWFPDFVLDVARDESICAVCNPHPVHKLKFKFKRGSVPPTMPLEFVGCIGGCDDMLKELLDLKYLHRSSQSTPSASQQANHLQVNNSFHRGGGETRHVRGTTNPAPGHLFSLSSTRTPRPAPDDGNNAVVCNCGNEALLLTVRKEGPNQGRQFYKCNAGTCNFFLWADQQSEDRSNMAPQGSALPQPFAGRDPAGFQRPGGRRGPELFGSNSSNSGGGAVCKCNQPAVTRTVQKDGPNKGRQFHTCSKPREQQCGFFQWADENVAPGPFGDASLNHSGSSEYSRELGSKAKRPNSFSSGATAKKPRTCSICHQPGHTRKTCPQNH</sequence>
<dbReference type="FunFam" id="3.30.65.10:FF:000007">
    <property type="entry name" value="DNA topoisomerase"/>
    <property type="match status" value="1"/>
</dbReference>
<comment type="similarity">
    <text evidence="6 22">Belongs to the SHMT family.</text>
</comment>
<dbReference type="FunFam" id="2.70.20.10:FF:000004">
    <property type="entry name" value="DNA topoisomerase"/>
    <property type="match status" value="1"/>
</dbReference>
<evidence type="ECO:0000313" key="27">
    <source>
        <dbReference type="Proteomes" id="UP000694562"/>
    </source>
</evidence>
<dbReference type="Pfam" id="PF00464">
    <property type="entry name" value="SHMT"/>
    <property type="match status" value="1"/>
</dbReference>
<feature type="domain" description="Topo IA-type catalytic" evidence="25">
    <location>
        <begin position="462"/>
        <end position="882"/>
    </location>
</feature>
<dbReference type="GO" id="GO:0006265">
    <property type="term" value="P:DNA topological change"/>
    <property type="evidence" value="ECO:0007669"/>
    <property type="project" value="InterPro"/>
</dbReference>
<reference evidence="26" key="2">
    <citation type="submission" date="2025-09" db="UniProtKB">
        <authorList>
            <consortium name="Ensembl"/>
        </authorList>
    </citation>
    <scope>IDENTIFICATION</scope>
</reference>
<dbReference type="Gene3D" id="1.10.460.10">
    <property type="entry name" value="Topoisomerase I, domain 2"/>
    <property type="match status" value="1"/>
</dbReference>
<keyword evidence="11" id="KW-0677">Repeat</keyword>
<comment type="cofactor">
    <cofactor evidence="2 22">
        <name>pyridoxal 5'-phosphate</name>
        <dbReference type="ChEBI" id="CHEBI:597326"/>
    </cofactor>
</comment>
<dbReference type="InterPro" id="IPR015424">
    <property type="entry name" value="PyrdxlP-dep_Trfase"/>
</dbReference>
<comment type="pathway">
    <text evidence="5 22">One-carbon metabolism; tetrahydrofolate interconversion.</text>
</comment>
<dbReference type="GO" id="GO:0004372">
    <property type="term" value="F:glycine hydroxymethyltransferase activity"/>
    <property type="evidence" value="ECO:0007669"/>
    <property type="project" value="UniProtKB-EC"/>
</dbReference>
<dbReference type="GO" id="GO:0008270">
    <property type="term" value="F:zinc ion binding"/>
    <property type="evidence" value="ECO:0007669"/>
    <property type="project" value="UniProtKB-KW"/>
</dbReference>
<evidence type="ECO:0000256" key="23">
    <source>
        <dbReference type="SAM" id="MobiDB-lite"/>
    </source>
</evidence>
<dbReference type="GO" id="GO:0003677">
    <property type="term" value="F:DNA binding"/>
    <property type="evidence" value="ECO:0007669"/>
    <property type="project" value="UniProtKB-KW"/>
</dbReference>
<dbReference type="SMART" id="SM00437">
    <property type="entry name" value="TOP1Ac"/>
    <property type="match status" value="1"/>
</dbReference>
<dbReference type="Ensembl" id="ENSFTIT00000011311.1">
    <property type="protein sequence ID" value="ENSFTIP00000010837.1"/>
    <property type="gene ID" value="ENSFTIG00000007271.1"/>
</dbReference>
<dbReference type="SUPFAM" id="SSF57783">
    <property type="entry name" value="Zinc beta-ribbon"/>
    <property type="match status" value="1"/>
</dbReference>
<feature type="region of interest" description="Disordered" evidence="23">
    <location>
        <begin position="1151"/>
        <end position="1170"/>
    </location>
</feature>
<dbReference type="CDD" id="cd03362">
    <property type="entry name" value="TOPRIM_TopoIA_TopoIII"/>
    <property type="match status" value="1"/>
</dbReference>
<dbReference type="OrthoDB" id="430051at2759"/>
<evidence type="ECO:0000256" key="11">
    <source>
        <dbReference type="ARBA" id="ARBA00022737"/>
    </source>
</evidence>
<dbReference type="InterPro" id="IPR010666">
    <property type="entry name" value="Znf_GRF"/>
</dbReference>
<evidence type="ECO:0000256" key="18">
    <source>
        <dbReference type="ARBA" id="ARBA00023128"/>
    </source>
</evidence>
<comment type="catalytic activity">
    <reaction evidence="22">
        <text>(6R)-5,10-methylene-5,6,7,8-tetrahydrofolate + glycine + H2O = (6S)-5,6,7,8-tetrahydrofolate + L-serine</text>
        <dbReference type="Rhea" id="RHEA:15481"/>
        <dbReference type="ChEBI" id="CHEBI:15377"/>
        <dbReference type="ChEBI" id="CHEBI:15636"/>
        <dbReference type="ChEBI" id="CHEBI:33384"/>
        <dbReference type="ChEBI" id="CHEBI:57305"/>
        <dbReference type="ChEBI" id="CHEBI:57453"/>
        <dbReference type="EC" id="2.1.2.1"/>
    </reaction>
</comment>
<dbReference type="InterPro" id="IPR013824">
    <property type="entry name" value="Topo_IA_cen_sub1"/>
</dbReference>
<keyword evidence="18" id="KW-0496">Mitochondrion</keyword>
<dbReference type="InterPro" id="IPR015421">
    <property type="entry name" value="PyrdxlP-dep_Trfase_major"/>
</dbReference>
<keyword evidence="27" id="KW-1185">Reference proteome</keyword>
<dbReference type="GO" id="GO:0031422">
    <property type="term" value="C:RecQ family helicase-topoisomerase III complex"/>
    <property type="evidence" value="ECO:0007669"/>
    <property type="project" value="TreeGrafter"/>
</dbReference>
<dbReference type="PROSITE" id="PS00396">
    <property type="entry name" value="TOPO_IA_1"/>
    <property type="match status" value="1"/>
</dbReference>
<comment type="cofactor">
    <cofactor evidence="3">
        <name>Mg(2+)</name>
        <dbReference type="ChEBI" id="CHEBI:18420"/>
    </cofactor>
</comment>
<organism evidence="26 27">
    <name type="scientific">Falco tinnunculus</name>
    <name type="common">Common kestrel</name>
    <dbReference type="NCBI Taxonomy" id="100819"/>
    <lineage>
        <taxon>Eukaryota</taxon>
        <taxon>Metazoa</taxon>
        <taxon>Chordata</taxon>
        <taxon>Craniata</taxon>
        <taxon>Vertebrata</taxon>
        <taxon>Euteleostomi</taxon>
        <taxon>Archelosauria</taxon>
        <taxon>Archosauria</taxon>
        <taxon>Dinosauria</taxon>
        <taxon>Saurischia</taxon>
        <taxon>Theropoda</taxon>
        <taxon>Coelurosauria</taxon>
        <taxon>Aves</taxon>
        <taxon>Neognathae</taxon>
        <taxon>Neoaves</taxon>
        <taxon>Telluraves</taxon>
        <taxon>Australaves</taxon>
        <taxon>Falconiformes</taxon>
        <taxon>Falconidae</taxon>
        <taxon>Falco</taxon>
    </lineage>
</organism>
<evidence type="ECO:0000256" key="7">
    <source>
        <dbReference type="ARBA" id="ARBA00009446"/>
    </source>
</evidence>
<dbReference type="Gene3D" id="2.70.20.10">
    <property type="entry name" value="Topoisomerase I, domain 3"/>
    <property type="match status" value="1"/>
</dbReference>
<dbReference type="InterPro" id="IPR013497">
    <property type="entry name" value="Topo_IA_cen"/>
</dbReference>
<dbReference type="InterPro" id="IPR006171">
    <property type="entry name" value="TOPRIM_dom"/>
</dbReference>
<proteinExistence type="inferred from homology"/>
<dbReference type="OMA" id="CVKEPMA"/>
<dbReference type="Gene3D" id="1.10.290.10">
    <property type="entry name" value="Topoisomerase I, domain 4"/>
    <property type="match status" value="1"/>
</dbReference>
<evidence type="ECO:0000256" key="8">
    <source>
        <dbReference type="ARBA" id="ARBA00022563"/>
    </source>
</evidence>
<dbReference type="FunFam" id="3.40.640.10:FF:000097">
    <property type="entry name" value="Serine hydroxymethyltransferase"/>
    <property type="match status" value="1"/>
</dbReference>
<dbReference type="InterPro" id="IPR013826">
    <property type="entry name" value="Topo_IA_cen_sub3"/>
</dbReference>
<dbReference type="GO" id="GO:0003917">
    <property type="term" value="F:DNA topoisomerase type I (single strand cut, ATP-independent) activity"/>
    <property type="evidence" value="ECO:0007669"/>
    <property type="project" value="UniProtKB-EC"/>
</dbReference>
<feature type="region of interest" description="Disordered" evidence="23">
    <location>
        <begin position="1039"/>
        <end position="1076"/>
    </location>
</feature>
<dbReference type="SUPFAM" id="SSF53383">
    <property type="entry name" value="PLP-dependent transferases"/>
    <property type="match status" value="1"/>
</dbReference>
<keyword evidence="9 22" id="KW-0808">Transferase</keyword>
<name>A0A8C4UBR5_FALTI</name>
<feature type="region of interest" description="Disordered" evidence="23">
    <location>
        <begin position="1221"/>
        <end position="1278"/>
    </location>
</feature>
<evidence type="ECO:0000256" key="9">
    <source>
        <dbReference type="ARBA" id="ARBA00022679"/>
    </source>
</evidence>
<dbReference type="InterPro" id="IPR003602">
    <property type="entry name" value="Topo_IA_DNA-bd_dom"/>
</dbReference>
<dbReference type="GO" id="GO:0019264">
    <property type="term" value="P:glycine biosynthetic process from serine"/>
    <property type="evidence" value="ECO:0007669"/>
    <property type="project" value="InterPro"/>
</dbReference>
<dbReference type="InterPro" id="IPR001085">
    <property type="entry name" value="Ser_HO-MeTrfase"/>
</dbReference>
<dbReference type="InterPro" id="IPR019798">
    <property type="entry name" value="Ser_HO-MeTrfase_PLP_BS"/>
</dbReference>
<evidence type="ECO:0000256" key="13">
    <source>
        <dbReference type="ARBA" id="ARBA00022833"/>
    </source>
</evidence>
<dbReference type="PANTHER" id="PTHR11390:SF21">
    <property type="entry name" value="DNA TOPOISOMERASE 3-ALPHA"/>
    <property type="match status" value="1"/>
</dbReference>
<dbReference type="InterPro" id="IPR013498">
    <property type="entry name" value="Topo_IA_Znf"/>
</dbReference>
<evidence type="ECO:0000256" key="10">
    <source>
        <dbReference type="ARBA" id="ARBA00022723"/>
    </source>
</evidence>
<dbReference type="CDD" id="cd00186">
    <property type="entry name" value="TOP1Ac"/>
    <property type="match status" value="1"/>
</dbReference>
<evidence type="ECO:0000256" key="15">
    <source>
        <dbReference type="ARBA" id="ARBA00022898"/>
    </source>
</evidence>
<comment type="subunit">
    <text evidence="20">Binds ssDNA. Interacts (via N-terminal region) with BLM; the interaction is direct. Directly interacts with RMI1. Component of the RMI complex, containing at least TOP3A, RMI1 and RMI2. The RMI complex interacts with BLM.</text>
</comment>
<dbReference type="InterPro" id="IPR000380">
    <property type="entry name" value="Topo_IA"/>
</dbReference>
<evidence type="ECO:0000256" key="3">
    <source>
        <dbReference type="ARBA" id="ARBA00001946"/>
    </source>
</evidence>
<dbReference type="GO" id="GO:0006310">
    <property type="term" value="P:DNA recombination"/>
    <property type="evidence" value="ECO:0007669"/>
    <property type="project" value="TreeGrafter"/>
</dbReference>
<dbReference type="InterPro" id="IPR023405">
    <property type="entry name" value="Topo_IA_core_domain"/>
</dbReference>
<dbReference type="FunFam" id="3.40.50.140:FF:000003">
    <property type="entry name" value="DNA topoisomerase"/>
    <property type="match status" value="1"/>
</dbReference>
<keyword evidence="14" id="KW-0460">Magnesium</keyword>
<comment type="catalytic activity">
    <reaction evidence="1">
        <text>ATP-independent breakage of single-stranded DNA, followed by passage and rejoining.</text>
        <dbReference type="EC" id="5.6.2.1"/>
    </reaction>
</comment>
<dbReference type="InterPro" id="IPR013825">
    <property type="entry name" value="Topo_IA_cen_sub2"/>
</dbReference>
<evidence type="ECO:0000256" key="21">
    <source>
        <dbReference type="PROSITE-ProRule" id="PRU01343"/>
    </source>
</evidence>
<dbReference type="InterPro" id="IPR003601">
    <property type="entry name" value="Topo_IA_2"/>
</dbReference>
<dbReference type="Pfam" id="PF06839">
    <property type="entry name" value="Zn_ribbon_GRF"/>
    <property type="match status" value="2"/>
</dbReference>
<dbReference type="UniPathway" id="UPA00193"/>
<evidence type="ECO:0000256" key="5">
    <source>
        <dbReference type="ARBA" id="ARBA00004777"/>
    </source>
</evidence>
<evidence type="ECO:0000256" key="19">
    <source>
        <dbReference type="ARBA" id="ARBA00023235"/>
    </source>
</evidence>
<dbReference type="SMART" id="SM00436">
    <property type="entry name" value="TOP1Bc"/>
    <property type="match status" value="1"/>
</dbReference>
<dbReference type="SUPFAM" id="SSF56712">
    <property type="entry name" value="Prokaryotic type I DNA topoisomerase"/>
    <property type="match status" value="1"/>
</dbReference>
<dbReference type="Pfam" id="PF01131">
    <property type="entry name" value="Topoisom_bac"/>
    <property type="match status" value="1"/>
</dbReference>